<dbReference type="InterPro" id="IPR006129">
    <property type="entry name" value="AdhesinB"/>
</dbReference>
<dbReference type="PRINTS" id="PR00691">
    <property type="entry name" value="ADHESINB"/>
</dbReference>
<dbReference type="HOGENOM" id="CLU_016838_1_0_9"/>
<proteinExistence type="inferred from homology"/>
<dbReference type="GO" id="GO:0030001">
    <property type="term" value="P:metal ion transport"/>
    <property type="evidence" value="ECO:0007669"/>
    <property type="project" value="InterPro"/>
</dbReference>
<dbReference type="GO" id="GO:0007155">
    <property type="term" value="P:cell adhesion"/>
    <property type="evidence" value="ECO:0007669"/>
    <property type="project" value="InterPro"/>
</dbReference>
<keyword evidence="1 3" id="KW-0813">Transport</keyword>
<dbReference type="KEGG" id="tpz:Tph_c22420"/>
<evidence type="ECO:0000256" key="1">
    <source>
        <dbReference type="ARBA" id="ARBA00022448"/>
    </source>
</evidence>
<keyword evidence="4" id="KW-0449">Lipoprotein</keyword>
<dbReference type="SUPFAM" id="SSF53807">
    <property type="entry name" value="Helical backbone' metal receptor"/>
    <property type="match status" value="1"/>
</dbReference>
<organism evidence="4 5">
    <name type="scientific">Thermacetogenium phaeum (strain ATCC BAA-254 / DSM 26808 / PB)</name>
    <dbReference type="NCBI Taxonomy" id="1089553"/>
    <lineage>
        <taxon>Bacteria</taxon>
        <taxon>Bacillati</taxon>
        <taxon>Bacillota</taxon>
        <taxon>Clostridia</taxon>
        <taxon>Thermoanaerobacterales</taxon>
        <taxon>Thermoanaerobacteraceae</taxon>
        <taxon>Thermacetogenium</taxon>
    </lineage>
</organism>
<dbReference type="InterPro" id="IPR006128">
    <property type="entry name" value="Lipoprotein_PsaA-like"/>
</dbReference>
<dbReference type="GO" id="GO:0046872">
    <property type="term" value="F:metal ion binding"/>
    <property type="evidence" value="ECO:0007669"/>
    <property type="project" value="InterPro"/>
</dbReference>
<protein>
    <submittedName>
        <fullName evidence="4">Zinc transport system zinc-binding lipoprotein AdcA</fullName>
    </submittedName>
</protein>
<dbReference type="EMBL" id="CP003732">
    <property type="protein sequence ID" value="AFV12432.1"/>
    <property type="molecule type" value="Genomic_DNA"/>
</dbReference>
<dbReference type="Gene3D" id="3.40.50.1980">
    <property type="entry name" value="Nitrogenase molybdenum iron protein domain"/>
    <property type="match status" value="2"/>
</dbReference>
<keyword evidence="5" id="KW-1185">Reference proteome</keyword>
<name>K4LK40_THEPS</name>
<dbReference type="OrthoDB" id="9810636at2"/>
<accession>K4LK40</accession>
<dbReference type="eggNOG" id="COG0803">
    <property type="taxonomic scope" value="Bacteria"/>
</dbReference>
<dbReference type="Pfam" id="PF01297">
    <property type="entry name" value="ZnuA"/>
    <property type="match status" value="1"/>
</dbReference>
<keyword evidence="2" id="KW-0732">Signal</keyword>
<sequence>MRAVRESSICRIAVVLLLLVALLAANGCGGTGEMGSGEAEEATSQGKLRLVATIYPLAEFARQVGGDRVAVVQLIPPGREPHHWEPSPADMLQLYRSQVFFYNGAGMEPWVEKILPALRARGVKIVKATEGLDLLTFAEEERLGVTVMPGREGEGKASADAGHRHQQEDVDPHVWLDPVLAKRIVAHLARELIAADPAGSSDYMRNAQAAQKELDRIHQEYLKAVQHFSSRDLVVSHAAFGYLARRYGLRQIPLLGLTPEQEPDAATLARVVDYCRDQGIECVFFEAAVSPRVAETVAREAGAQTLVLNPIGGITEQESKKGLDYFGLMRQNLESLQKALGSEGERRESS</sequence>
<dbReference type="PANTHER" id="PTHR42953:SF8">
    <property type="entry name" value="ZINT DOMAIN-CONTAINING PROTEIN"/>
    <property type="match status" value="1"/>
</dbReference>
<evidence type="ECO:0000313" key="5">
    <source>
        <dbReference type="Proteomes" id="UP000000467"/>
    </source>
</evidence>
<evidence type="ECO:0000313" key="4">
    <source>
        <dbReference type="EMBL" id="AFV12432.1"/>
    </source>
</evidence>
<comment type="similarity">
    <text evidence="3">Belongs to the bacterial solute-binding protein 9 family.</text>
</comment>
<reference evidence="4 5" key="1">
    <citation type="journal article" date="2012" name="BMC Genomics">
        <title>Genome-guided analysis of physiological and morphological traits of the fermentative acetate oxidizer Thermacetogenium phaeum.</title>
        <authorList>
            <person name="Oehler D."/>
            <person name="Poehlein A."/>
            <person name="Leimbach A."/>
            <person name="Muller N."/>
            <person name="Daniel R."/>
            <person name="Gottschalk G."/>
            <person name="Schink B."/>
        </authorList>
    </citation>
    <scope>NUCLEOTIDE SEQUENCE [LARGE SCALE GENOMIC DNA]</scope>
    <source>
        <strain evidence="5">ATCC BAA-254 / DSM 26808 / PB</strain>
    </source>
</reference>
<dbReference type="InterPro" id="IPR050492">
    <property type="entry name" value="Bact_metal-bind_prot9"/>
</dbReference>
<dbReference type="STRING" id="1089553.Tph_c22420"/>
<evidence type="ECO:0000256" key="2">
    <source>
        <dbReference type="ARBA" id="ARBA00022729"/>
    </source>
</evidence>
<dbReference type="PANTHER" id="PTHR42953">
    <property type="entry name" value="HIGH-AFFINITY ZINC UPTAKE SYSTEM PROTEIN ZNUA-RELATED"/>
    <property type="match status" value="1"/>
</dbReference>
<dbReference type="CDD" id="cd01017">
    <property type="entry name" value="AdcA"/>
    <property type="match status" value="1"/>
</dbReference>
<dbReference type="InterPro" id="IPR006127">
    <property type="entry name" value="ZnuA-like"/>
</dbReference>
<dbReference type="Proteomes" id="UP000000467">
    <property type="component" value="Chromosome"/>
</dbReference>
<gene>
    <name evidence="4" type="primary">adcA</name>
    <name evidence="4" type="ordered locus">Tph_c22420</name>
</gene>
<dbReference type="AlphaFoldDB" id="K4LK40"/>
<dbReference type="PRINTS" id="PR00690">
    <property type="entry name" value="ADHESNFAMILY"/>
</dbReference>
<evidence type="ECO:0000256" key="3">
    <source>
        <dbReference type="RuleBase" id="RU003512"/>
    </source>
</evidence>
<dbReference type="RefSeq" id="WP_015051304.1">
    <property type="nucleotide sequence ID" value="NC_018870.1"/>
</dbReference>